<name>A0A6J0J5N6_9PASS</name>
<dbReference type="InterPro" id="IPR036938">
    <property type="entry name" value="PAP2/HPO_sf"/>
</dbReference>
<evidence type="ECO:0000256" key="5">
    <source>
        <dbReference type="ARBA" id="ARBA00022432"/>
    </source>
</evidence>
<keyword evidence="9 14" id="KW-1133">Transmembrane helix</keyword>
<evidence type="ECO:0000256" key="8">
    <source>
        <dbReference type="ARBA" id="ARBA00022824"/>
    </source>
</evidence>
<dbReference type="PANTHER" id="PTHR12591:SF2">
    <property type="entry name" value="GLUCOSE-6-PHOSPHATASE 3"/>
    <property type="match status" value="1"/>
</dbReference>
<dbReference type="Proteomes" id="UP000504624">
    <property type="component" value="Unplaced"/>
</dbReference>
<feature type="active site" description="Proton donor" evidence="12">
    <location>
        <position position="133"/>
    </location>
</feature>
<keyword evidence="5" id="KW-0312">Gluconeogenesis</keyword>
<organism evidence="16 17">
    <name type="scientific">Lepidothrix coronata</name>
    <name type="common">blue-crowned manakin</name>
    <dbReference type="NCBI Taxonomy" id="321398"/>
    <lineage>
        <taxon>Eukaryota</taxon>
        <taxon>Metazoa</taxon>
        <taxon>Chordata</taxon>
        <taxon>Craniata</taxon>
        <taxon>Vertebrata</taxon>
        <taxon>Euteleostomi</taxon>
        <taxon>Archelosauria</taxon>
        <taxon>Archosauria</taxon>
        <taxon>Dinosauria</taxon>
        <taxon>Saurischia</taxon>
        <taxon>Theropoda</taxon>
        <taxon>Coelurosauria</taxon>
        <taxon>Aves</taxon>
        <taxon>Neognathae</taxon>
        <taxon>Neoaves</taxon>
        <taxon>Telluraves</taxon>
        <taxon>Australaves</taxon>
        <taxon>Passeriformes</taxon>
        <taxon>Pipridae</taxon>
        <taxon>Lepidothrix</taxon>
    </lineage>
</organism>
<feature type="transmembrane region" description="Helical" evidence="14">
    <location>
        <begin position="217"/>
        <end position="241"/>
    </location>
</feature>
<comment type="pathway">
    <text evidence="2">Carbohydrate biosynthesis; gluconeogenesis.</text>
</comment>
<evidence type="ECO:0000256" key="9">
    <source>
        <dbReference type="ARBA" id="ARBA00022989"/>
    </source>
</evidence>
<evidence type="ECO:0000256" key="7">
    <source>
        <dbReference type="ARBA" id="ARBA00022801"/>
    </source>
</evidence>
<evidence type="ECO:0000256" key="4">
    <source>
        <dbReference type="ARBA" id="ARBA00012634"/>
    </source>
</evidence>
<feature type="binding site" evidence="13">
    <location>
        <position position="180"/>
    </location>
    <ligand>
        <name>substrate</name>
    </ligand>
</feature>
<keyword evidence="16" id="KW-1185">Reference proteome</keyword>
<dbReference type="GeneID" id="108509357"/>
<evidence type="ECO:0000256" key="12">
    <source>
        <dbReference type="PIRSR" id="PIRSR000905-1"/>
    </source>
</evidence>
<protein>
    <recommendedName>
        <fullName evidence="11">Glucose-6-phosphatase 3</fullName>
        <ecNumber evidence="4">3.1.3.9</ecNumber>
    </recommendedName>
</protein>
<keyword evidence="8" id="KW-0256">Endoplasmic reticulum</keyword>
<keyword evidence="7" id="KW-0378">Hydrolase</keyword>
<dbReference type="InterPro" id="IPR000326">
    <property type="entry name" value="PAP2/HPO"/>
</dbReference>
<feature type="binding site" evidence="13">
    <location>
        <position position="95"/>
    </location>
    <ligand>
        <name>substrate</name>
    </ligand>
</feature>
<dbReference type="PANTHER" id="PTHR12591">
    <property type="entry name" value="GLUCOSE-6-PHOSPHATASE"/>
    <property type="match status" value="1"/>
</dbReference>
<dbReference type="AlphaFoldDB" id="A0A6J0J5N6"/>
<dbReference type="GO" id="GO:0051156">
    <property type="term" value="P:glucose 6-phosphate metabolic process"/>
    <property type="evidence" value="ECO:0007669"/>
    <property type="project" value="TreeGrafter"/>
</dbReference>
<dbReference type="PIRSF" id="PIRSF000905">
    <property type="entry name" value="Glucose-6-phosphatase"/>
    <property type="match status" value="1"/>
</dbReference>
<dbReference type="RefSeq" id="XP_017694237.1">
    <property type="nucleotide sequence ID" value="XM_017838748.1"/>
</dbReference>
<feature type="transmembrane region" description="Helical" evidence="14">
    <location>
        <begin position="163"/>
        <end position="181"/>
    </location>
</feature>
<dbReference type="InterPro" id="IPR016275">
    <property type="entry name" value="Glucose-6-phosphatase"/>
</dbReference>
<evidence type="ECO:0000256" key="11">
    <source>
        <dbReference type="ARBA" id="ARBA00039337"/>
    </source>
</evidence>
<evidence type="ECO:0000313" key="17">
    <source>
        <dbReference type="RefSeq" id="XP_017694237.1"/>
    </source>
</evidence>
<sequence length="368" mass="40692">METPPQVPPDRTGPGAMDALHEAGIWAALTLQAGPPWLEQFWVYLTSHFDPKSIYTFCFPLAHGLDARVGLMVLWIGLVAEWLNVVLKWFLFGERPYWWIHESGLFSQEELEKLPLRQFPVTCETGPGSPSGHCMIPGAALWPLVTALTAEVARSTRSRVLRLIPFLAYTLFLVAMGLSRIFVLAHFPHQVVTGILAGSALGWGLQRCPPNFRVFRFFVAVAVVLMLSALALHSLATAAGIDLDWSLRLASAWCSDPAWLRPDTRPFASLCRVVGSALGLALAAETPLRRRDEDQLLDGRLRVASTVLALLALQLVHRLPRPSDAAALYRHVVVHYAAGPFLVVSVLPRFIIALRNFLEPSQVPPHTN</sequence>
<feature type="domain" description="Phosphatidic acid phosphatase type 2/haloperoxidase" evidence="15">
    <location>
        <begin position="69"/>
        <end position="206"/>
    </location>
</feature>
<dbReference type="SUPFAM" id="SSF48317">
    <property type="entry name" value="Acid phosphatase/Vanadium-dependent haloperoxidase"/>
    <property type="match status" value="1"/>
</dbReference>
<comment type="subcellular location">
    <subcellularLocation>
        <location evidence="1">Endoplasmic reticulum membrane</location>
        <topology evidence="1">Multi-pass membrane protein</topology>
    </subcellularLocation>
</comment>
<dbReference type="GO" id="GO:0006094">
    <property type="term" value="P:gluconeogenesis"/>
    <property type="evidence" value="ECO:0007669"/>
    <property type="project" value="UniProtKB-UniPathway"/>
</dbReference>
<evidence type="ECO:0000256" key="2">
    <source>
        <dbReference type="ARBA" id="ARBA00004742"/>
    </source>
</evidence>
<comment type="similarity">
    <text evidence="3">Belongs to the glucose-6-phosphatase family.</text>
</comment>
<proteinExistence type="inferred from homology"/>
<evidence type="ECO:0000256" key="6">
    <source>
        <dbReference type="ARBA" id="ARBA00022692"/>
    </source>
</evidence>
<dbReference type="Gene3D" id="1.20.144.10">
    <property type="entry name" value="Phosphatidic acid phosphatase type 2/haloperoxidase"/>
    <property type="match status" value="1"/>
</dbReference>
<evidence type="ECO:0000259" key="15">
    <source>
        <dbReference type="SMART" id="SM00014"/>
    </source>
</evidence>
<dbReference type="OrthoDB" id="6416209at2759"/>
<feature type="active site" description="Nucleophile" evidence="12">
    <location>
        <position position="186"/>
    </location>
</feature>
<dbReference type="CTD" id="92579"/>
<evidence type="ECO:0000256" key="10">
    <source>
        <dbReference type="ARBA" id="ARBA00023136"/>
    </source>
</evidence>
<dbReference type="GO" id="GO:0004346">
    <property type="term" value="F:glucose-6-phosphatase activity"/>
    <property type="evidence" value="ECO:0007669"/>
    <property type="project" value="UniProtKB-EC"/>
</dbReference>
<dbReference type="UniPathway" id="UPA00138"/>
<evidence type="ECO:0000256" key="3">
    <source>
        <dbReference type="ARBA" id="ARBA00009266"/>
    </source>
</evidence>
<evidence type="ECO:0000313" key="16">
    <source>
        <dbReference type="Proteomes" id="UP000504624"/>
    </source>
</evidence>
<dbReference type="Pfam" id="PF01569">
    <property type="entry name" value="PAP2"/>
    <property type="match status" value="1"/>
</dbReference>
<accession>A0A6J0J5N6</accession>
<gene>
    <name evidence="17" type="primary">G6PC3</name>
</gene>
<feature type="transmembrane region" description="Helical" evidence="14">
    <location>
        <begin position="187"/>
        <end position="205"/>
    </location>
</feature>
<keyword evidence="6 14" id="KW-0812">Transmembrane</keyword>
<feature type="transmembrane region" description="Helical" evidence="14">
    <location>
        <begin position="69"/>
        <end position="91"/>
    </location>
</feature>
<evidence type="ECO:0000256" key="13">
    <source>
        <dbReference type="PIRSR" id="PIRSR000905-2"/>
    </source>
</evidence>
<evidence type="ECO:0000256" key="1">
    <source>
        <dbReference type="ARBA" id="ARBA00004477"/>
    </source>
</evidence>
<dbReference type="EC" id="3.1.3.9" evidence="4"/>
<evidence type="ECO:0000256" key="14">
    <source>
        <dbReference type="SAM" id="Phobius"/>
    </source>
</evidence>
<dbReference type="SMART" id="SM00014">
    <property type="entry name" value="acidPPc"/>
    <property type="match status" value="1"/>
</dbReference>
<reference evidence="17" key="1">
    <citation type="submission" date="2025-08" db="UniProtKB">
        <authorList>
            <consortium name="RefSeq"/>
        </authorList>
    </citation>
    <scope>IDENTIFICATION</scope>
</reference>
<dbReference type="GO" id="GO:0005789">
    <property type="term" value="C:endoplasmic reticulum membrane"/>
    <property type="evidence" value="ECO:0007669"/>
    <property type="project" value="UniProtKB-SubCell"/>
</dbReference>
<keyword evidence="10 14" id="KW-0472">Membrane</keyword>